<reference evidence="9 10" key="1">
    <citation type="submission" date="2012-08" db="EMBL/GenBank/DDBJ databases">
        <title>Whole genome shotgun sequence of Austwickia chelonae NBRC 105200.</title>
        <authorList>
            <person name="Yoshida I."/>
            <person name="Hosoyama A."/>
            <person name="Tsuchikane K."/>
            <person name="Katsumata H."/>
            <person name="Ando Y."/>
            <person name="Ohji S."/>
            <person name="Hamada M."/>
            <person name="Tamura T."/>
            <person name="Yamazoe A."/>
            <person name="Yamazaki S."/>
            <person name="Fujita N."/>
        </authorList>
    </citation>
    <scope>NUCLEOTIDE SEQUENCE [LARGE SCALE GENOMIC DNA]</scope>
    <source>
        <strain evidence="9 10">NBRC 105200</strain>
    </source>
</reference>
<dbReference type="Pfam" id="PF05977">
    <property type="entry name" value="MFS_3"/>
    <property type="match status" value="1"/>
</dbReference>
<dbReference type="PANTHER" id="PTHR23513:SF6">
    <property type="entry name" value="MAJOR FACILITATOR SUPERFAMILY ASSOCIATED DOMAIN-CONTAINING PROTEIN"/>
    <property type="match status" value="1"/>
</dbReference>
<evidence type="ECO:0000256" key="5">
    <source>
        <dbReference type="ARBA" id="ARBA00022989"/>
    </source>
</evidence>
<evidence type="ECO:0000259" key="8">
    <source>
        <dbReference type="PROSITE" id="PS50850"/>
    </source>
</evidence>
<sequence length="436" mass="45795">MVLGKRRILRSRASLGRPFSTHLSVVGLANLADGVLQAGLPLLAITLTQSPIHLGLLAASVWLPWLILGLIAGTMLDRWDRRKTMLVALSLRAVLLGVGALLMHGDRMTIQLLLVIALLYGVTEVFTDISAGAQVPALVGKAPKKVRLASSRLLAVEQIVNGFVGKPVSGLLVAAAATWVFAGPAASVVLAVFLLAVFLRGPFSPSPDALPADRSSLFAELSQGLDVMWKHPVLRPTVLACALWNLASSAFGAVIVLWMVGASSVGQLTEPQWGLVLVALSAGAVAGSWATRLFVERWSEIRVLAVAWTGNALIHFTPVFSQEFVTFTMFFLLVGFFGAIGNVISGSFRARMIPTSLLGRVGGASRTIGYGSLPLGALTGGYLGDAFGISAVLAGVPIVMLAATLVISAAISQSLIEECESSKPCDTPTTQQKEAV</sequence>
<evidence type="ECO:0000256" key="3">
    <source>
        <dbReference type="ARBA" id="ARBA00022475"/>
    </source>
</evidence>
<feature type="transmembrane region" description="Helical" evidence="7">
    <location>
        <begin position="171"/>
        <end position="199"/>
    </location>
</feature>
<keyword evidence="2" id="KW-0813">Transport</keyword>
<evidence type="ECO:0000256" key="1">
    <source>
        <dbReference type="ARBA" id="ARBA00004651"/>
    </source>
</evidence>
<evidence type="ECO:0000313" key="10">
    <source>
        <dbReference type="Proteomes" id="UP000008495"/>
    </source>
</evidence>
<dbReference type="eggNOG" id="COG2814">
    <property type="taxonomic scope" value="Bacteria"/>
</dbReference>
<feature type="transmembrane region" description="Helical" evidence="7">
    <location>
        <begin position="367"/>
        <end position="383"/>
    </location>
</feature>
<accession>K6V4E3</accession>
<keyword evidence="4 7" id="KW-0812">Transmembrane</keyword>
<keyword evidence="5 7" id="KW-1133">Transmembrane helix</keyword>
<name>K6V4E3_9MICO</name>
<feature type="transmembrane region" description="Helical" evidence="7">
    <location>
        <begin position="85"/>
        <end position="104"/>
    </location>
</feature>
<dbReference type="EMBL" id="BAGZ01000004">
    <property type="protein sequence ID" value="GAB76988.1"/>
    <property type="molecule type" value="Genomic_DNA"/>
</dbReference>
<dbReference type="PANTHER" id="PTHR23513">
    <property type="entry name" value="INTEGRAL MEMBRANE EFFLUX PROTEIN-RELATED"/>
    <property type="match status" value="1"/>
</dbReference>
<dbReference type="STRING" id="100225.SAMN05421595_2123"/>
<feature type="transmembrane region" description="Helical" evidence="7">
    <location>
        <begin position="272"/>
        <end position="291"/>
    </location>
</feature>
<dbReference type="GO" id="GO:0022857">
    <property type="term" value="F:transmembrane transporter activity"/>
    <property type="evidence" value="ECO:0007669"/>
    <property type="project" value="InterPro"/>
</dbReference>
<comment type="caution">
    <text evidence="9">The sequence shown here is derived from an EMBL/GenBank/DDBJ whole genome shotgun (WGS) entry which is preliminary data.</text>
</comment>
<protein>
    <submittedName>
        <fullName evidence="9">Putative major facilitator superfamily transporter</fullName>
    </submittedName>
</protein>
<keyword evidence="10" id="KW-1185">Reference proteome</keyword>
<feature type="transmembrane region" description="Helical" evidence="7">
    <location>
        <begin position="238"/>
        <end position="260"/>
    </location>
</feature>
<dbReference type="InterPro" id="IPR010290">
    <property type="entry name" value="TM_effector"/>
</dbReference>
<dbReference type="OrthoDB" id="145388at2"/>
<evidence type="ECO:0000256" key="6">
    <source>
        <dbReference type="ARBA" id="ARBA00023136"/>
    </source>
</evidence>
<dbReference type="InterPro" id="IPR036259">
    <property type="entry name" value="MFS_trans_sf"/>
</dbReference>
<dbReference type="PROSITE" id="PS50850">
    <property type="entry name" value="MFS"/>
    <property type="match status" value="1"/>
</dbReference>
<dbReference type="AlphaFoldDB" id="K6V4E3"/>
<dbReference type="Gene3D" id="1.20.1250.20">
    <property type="entry name" value="MFS general substrate transporter like domains"/>
    <property type="match status" value="1"/>
</dbReference>
<evidence type="ECO:0000256" key="7">
    <source>
        <dbReference type="SAM" id="Phobius"/>
    </source>
</evidence>
<dbReference type="CDD" id="cd06173">
    <property type="entry name" value="MFS_MefA_like"/>
    <property type="match status" value="1"/>
</dbReference>
<feature type="transmembrane region" description="Helical" evidence="7">
    <location>
        <begin position="52"/>
        <end position="73"/>
    </location>
</feature>
<proteinExistence type="predicted"/>
<evidence type="ECO:0000313" key="9">
    <source>
        <dbReference type="EMBL" id="GAB76988.1"/>
    </source>
</evidence>
<dbReference type="Proteomes" id="UP000008495">
    <property type="component" value="Unassembled WGS sequence"/>
</dbReference>
<dbReference type="InterPro" id="IPR020846">
    <property type="entry name" value="MFS_dom"/>
</dbReference>
<dbReference type="SUPFAM" id="SSF103473">
    <property type="entry name" value="MFS general substrate transporter"/>
    <property type="match status" value="1"/>
</dbReference>
<keyword evidence="3" id="KW-1003">Cell membrane</keyword>
<feature type="transmembrane region" description="Helical" evidence="7">
    <location>
        <begin position="303"/>
        <end position="321"/>
    </location>
</feature>
<feature type="domain" description="Major facilitator superfamily (MFS) profile" evidence="8">
    <location>
        <begin position="1"/>
        <end position="420"/>
    </location>
</feature>
<evidence type="ECO:0000256" key="4">
    <source>
        <dbReference type="ARBA" id="ARBA00022692"/>
    </source>
</evidence>
<dbReference type="GO" id="GO:0005886">
    <property type="term" value="C:plasma membrane"/>
    <property type="evidence" value="ECO:0007669"/>
    <property type="project" value="UniProtKB-SubCell"/>
</dbReference>
<keyword evidence="6 7" id="KW-0472">Membrane</keyword>
<comment type="subcellular location">
    <subcellularLocation>
        <location evidence="1">Cell membrane</location>
        <topology evidence="1">Multi-pass membrane protein</topology>
    </subcellularLocation>
</comment>
<feature type="transmembrane region" description="Helical" evidence="7">
    <location>
        <begin position="327"/>
        <end position="346"/>
    </location>
</feature>
<evidence type="ECO:0000256" key="2">
    <source>
        <dbReference type="ARBA" id="ARBA00022448"/>
    </source>
</evidence>
<gene>
    <name evidence="9" type="ORF">AUCHE_04_00280</name>
</gene>
<feature type="transmembrane region" description="Helical" evidence="7">
    <location>
        <begin position="389"/>
        <end position="411"/>
    </location>
</feature>
<organism evidence="9 10">
    <name type="scientific">Austwickia chelonae NBRC 105200</name>
    <dbReference type="NCBI Taxonomy" id="1184607"/>
    <lineage>
        <taxon>Bacteria</taxon>
        <taxon>Bacillati</taxon>
        <taxon>Actinomycetota</taxon>
        <taxon>Actinomycetes</taxon>
        <taxon>Micrococcales</taxon>
        <taxon>Dermatophilaceae</taxon>
        <taxon>Austwickia</taxon>
    </lineage>
</organism>